<dbReference type="InterPro" id="IPR019576">
    <property type="entry name" value="Pyridoxamine_oxidase_dimer_C"/>
</dbReference>
<evidence type="ECO:0000256" key="2">
    <source>
        <dbReference type="ARBA" id="ARBA00007301"/>
    </source>
</evidence>
<feature type="domain" description="Pyridoxamine 5'-phosphate oxidase N-terminal" evidence="6">
    <location>
        <begin position="47"/>
        <end position="161"/>
    </location>
</feature>
<dbReference type="PANTHER" id="PTHR10851">
    <property type="entry name" value="PYRIDOXINE-5-PHOSPHATE OXIDASE"/>
    <property type="match status" value="1"/>
</dbReference>
<dbReference type="InterPro" id="IPR012349">
    <property type="entry name" value="Split_barrel_FMN-bd"/>
</dbReference>
<protein>
    <submittedName>
        <fullName evidence="8">Pyridoxal 5'-phosphate synthase</fullName>
    </submittedName>
</protein>
<gene>
    <name evidence="8" type="ORF">GCM10009862_03740</name>
</gene>
<dbReference type="InterPro" id="IPR000659">
    <property type="entry name" value="Pyridox_Oxase"/>
</dbReference>
<sequence length="215" mass="24020">MTGPPASDIVALRVPRIDVAADPVHADDPPRDPLALAASWLPGDGEERALMTLSTVDEDGFPRARTVMLTEFDGERFFFHTDAASRKVRELSLNPRVALTVLWPGFTHQLVVQGTAAVAEEDEIARAYAGRSDYLRQLAWLNTAEYARQPRARRERQWAAFAAANPHPAQPDGWIGYAVRPRRMLFWTSHPAAASRRLEYVREEGGGWICRHLPG</sequence>
<evidence type="ECO:0000313" key="9">
    <source>
        <dbReference type="Proteomes" id="UP001500274"/>
    </source>
</evidence>
<dbReference type="SUPFAM" id="SSF50475">
    <property type="entry name" value="FMN-binding split barrel"/>
    <property type="match status" value="1"/>
</dbReference>
<dbReference type="Pfam" id="PF10590">
    <property type="entry name" value="PNP_phzG_C"/>
    <property type="match status" value="1"/>
</dbReference>
<comment type="cofactor">
    <cofactor evidence="1">
        <name>FMN</name>
        <dbReference type="ChEBI" id="CHEBI:58210"/>
    </cofactor>
</comment>
<keyword evidence="9" id="KW-1185">Reference proteome</keyword>
<dbReference type="Gene3D" id="2.30.110.10">
    <property type="entry name" value="Electron Transport, Fmn-binding Protein, Chain A"/>
    <property type="match status" value="1"/>
</dbReference>
<organism evidence="8 9">
    <name type="scientific">Microbacterium binotii</name>
    <dbReference type="NCBI Taxonomy" id="462710"/>
    <lineage>
        <taxon>Bacteria</taxon>
        <taxon>Bacillati</taxon>
        <taxon>Actinomycetota</taxon>
        <taxon>Actinomycetes</taxon>
        <taxon>Micrococcales</taxon>
        <taxon>Microbacteriaceae</taxon>
        <taxon>Microbacterium</taxon>
    </lineage>
</organism>
<keyword evidence="4" id="KW-0288">FMN</keyword>
<proteinExistence type="inferred from homology"/>
<dbReference type="InterPro" id="IPR011576">
    <property type="entry name" value="Pyridox_Oxase_N"/>
</dbReference>
<dbReference type="Proteomes" id="UP001500274">
    <property type="component" value="Unassembled WGS sequence"/>
</dbReference>
<keyword evidence="5" id="KW-0560">Oxidoreductase</keyword>
<dbReference type="EMBL" id="BAAARI010000002">
    <property type="protein sequence ID" value="GAA2568219.1"/>
    <property type="molecule type" value="Genomic_DNA"/>
</dbReference>
<evidence type="ECO:0000259" key="7">
    <source>
        <dbReference type="Pfam" id="PF10590"/>
    </source>
</evidence>
<dbReference type="RefSeq" id="WP_344226336.1">
    <property type="nucleotide sequence ID" value="NZ_BAAARI010000002.1"/>
</dbReference>
<reference evidence="8 9" key="1">
    <citation type="journal article" date="2019" name="Int. J. Syst. Evol. Microbiol.">
        <title>The Global Catalogue of Microorganisms (GCM) 10K type strain sequencing project: providing services to taxonomists for standard genome sequencing and annotation.</title>
        <authorList>
            <consortium name="The Broad Institute Genomics Platform"/>
            <consortium name="The Broad Institute Genome Sequencing Center for Infectious Disease"/>
            <person name="Wu L."/>
            <person name="Ma J."/>
        </authorList>
    </citation>
    <scope>NUCLEOTIDE SEQUENCE [LARGE SCALE GENOMIC DNA]</scope>
    <source>
        <strain evidence="8 9">JCM 16365</strain>
    </source>
</reference>
<feature type="domain" description="Pyridoxine 5'-phosphate oxidase dimerisation C-terminal" evidence="7">
    <location>
        <begin position="174"/>
        <end position="213"/>
    </location>
</feature>
<evidence type="ECO:0000259" key="6">
    <source>
        <dbReference type="Pfam" id="PF01243"/>
    </source>
</evidence>
<evidence type="ECO:0000256" key="1">
    <source>
        <dbReference type="ARBA" id="ARBA00001917"/>
    </source>
</evidence>
<name>A0ABN3PAG0_9MICO</name>
<comment type="similarity">
    <text evidence="2">Belongs to the pyridoxamine 5'-phosphate oxidase family.</text>
</comment>
<evidence type="ECO:0000313" key="8">
    <source>
        <dbReference type="EMBL" id="GAA2568219.1"/>
    </source>
</evidence>
<evidence type="ECO:0000256" key="5">
    <source>
        <dbReference type="ARBA" id="ARBA00023002"/>
    </source>
</evidence>
<evidence type="ECO:0000256" key="3">
    <source>
        <dbReference type="ARBA" id="ARBA00022630"/>
    </source>
</evidence>
<comment type="caution">
    <text evidence="8">The sequence shown here is derived from an EMBL/GenBank/DDBJ whole genome shotgun (WGS) entry which is preliminary data.</text>
</comment>
<evidence type="ECO:0000256" key="4">
    <source>
        <dbReference type="ARBA" id="ARBA00022643"/>
    </source>
</evidence>
<accession>A0ABN3PAG0</accession>
<dbReference type="Pfam" id="PF01243">
    <property type="entry name" value="PNPOx_N"/>
    <property type="match status" value="1"/>
</dbReference>
<keyword evidence="3" id="KW-0285">Flavoprotein</keyword>
<dbReference type="PANTHER" id="PTHR10851:SF0">
    <property type="entry name" value="PYRIDOXINE-5'-PHOSPHATE OXIDASE"/>
    <property type="match status" value="1"/>
</dbReference>